<evidence type="ECO:0000256" key="1">
    <source>
        <dbReference type="SAM" id="MobiDB-lite"/>
    </source>
</evidence>
<feature type="region of interest" description="Disordered" evidence="1">
    <location>
        <begin position="1"/>
        <end position="29"/>
    </location>
</feature>
<sequence>MERQTSAETHAEIGAGPGEAWRRRGPDQTIMEPGDFVMYGLIRMDRRSPDIKEKMSGQAENHPLLGPVHVALRQSDIG</sequence>
<organism evidence="2 3">
    <name type="scientific">Methylocystis echinoides</name>
    <dbReference type="NCBI Taxonomy" id="29468"/>
    <lineage>
        <taxon>Bacteria</taxon>
        <taxon>Pseudomonadati</taxon>
        <taxon>Pseudomonadota</taxon>
        <taxon>Alphaproteobacteria</taxon>
        <taxon>Hyphomicrobiales</taxon>
        <taxon>Methylocystaceae</taxon>
        <taxon>Methylocystis</taxon>
    </lineage>
</organism>
<dbReference type="EMBL" id="BSEC01000001">
    <property type="protein sequence ID" value="GLI93770.1"/>
    <property type="molecule type" value="Genomic_DNA"/>
</dbReference>
<evidence type="ECO:0000313" key="3">
    <source>
        <dbReference type="Proteomes" id="UP001144323"/>
    </source>
</evidence>
<comment type="caution">
    <text evidence="2">The sequence shown here is derived from an EMBL/GenBank/DDBJ whole genome shotgun (WGS) entry which is preliminary data.</text>
</comment>
<reference evidence="2" key="1">
    <citation type="journal article" date="2023" name="Int. J. Syst. Evol. Microbiol.">
        <title>Methylocystis iwaonis sp. nov., a type II methane-oxidizing bacterium from surface soil of a rice paddy field in Japan, and emended description of the genus Methylocystis (ex Whittenbury et al. 1970) Bowman et al. 1993.</title>
        <authorList>
            <person name="Kaise H."/>
            <person name="Sawadogo J.B."/>
            <person name="Alam M.S."/>
            <person name="Ueno C."/>
            <person name="Dianou D."/>
            <person name="Shinjo R."/>
            <person name="Asakawa S."/>
        </authorList>
    </citation>
    <scope>NUCLEOTIDE SEQUENCE</scope>
    <source>
        <strain evidence="2">LMG27198</strain>
    </source>
</reference>
<keyword evidence="3" id="KW-1185">Reference proteome</keyword>
<feature type="compositionally biased region" description="Basic and acidic residues" evidence="1">
    <location>
        <begin position="1"/>
        <end position="11"/>
    </location>
</feature>
<protein>
    <submittedName>
        <fullName evidence="2">Uncharacterized protein</fullName>
    </submittedName>
</protein>
<evidence type="ECO:0000313" key="2">
    <source>
        <dbReference type="EMBL" id="GLI93770.1"/>
    </source>
</evidence>
<accession>A0A9W6LSK2</accession>
<gene>
    <name evidence="2" type="ORF">LMG27198_27620</name>
</gene>
<dbReference type="Proteomes" id="UP001144323">
    <property type="component" value="Unassembled WGS sequence"/>
</dbReference>
<proteinExistence type="predicted"/>
<dbReference type="AlphaFoldDB" id="A0A9W6LSK2"/>
<name>A0A9W6LSK2_9HYPH</name>